<dbReference type="EMBL" id="WIQW01000141">
    <property type="protein sequence ID" value="KAF3080218.1"/>
    <property type="molecule type" value="Genomic_DNA"/>
</dbReference>
<dbReference type="Proteomes" id="UP000475325">
    <property type="component" value="Unassembled WGS sequence"/>
</dbReference>
<accession>A0A7C8J0A5</accession>
<reference evidence="1 2" key="1">
    <citation type="submission" date="2019-06" db="EMBL/GenBank/DDBJ databases">
        <authorList>
            <person name="Palmer J.M."/>
        </authorList>
    </citation>
    <scope>NUCLEOTIDE SEQUENCE [LARGE SCALE GENOMIC DNA]</scope>
    <source>
        <strain evidence="1 2">TWF102</strain>
    </source>
</reference>
<protein>
    <submittedName>
        <fullName evidence="1">Uncharacterized protein</fullName>
    </submittedName>
</protein>
<comment type="caution">
    <text evidence="1">The sequence shown here is derived from an EMBL/GenBank/DDBJ whole genome shotgun (WGS) entry which is preliminary data.</text>
</comment>
<sequence length="113" mass="12711">MGIMRYILLLRRPFSSHFHSVSTPSSLLFLSITYLFIHIKFSPPFYPAVSQTINSSPNNHLSVLDYFSNLLLMVKVVSGSCSTRWRLHLMASSILSYSMPPHEAGVSIPGFYG</sequence>
<evidence type="ECO:0000313" key="2">
    <source>
        <dbReference type="Proteomes" id="UP000475325"/>
    </source>
</evidence>
<name>A0A7C8J0A5_ORBOL</name>
<organism evidence="1 2">
    <name type="scientific">Orbilia oligospora</name>
    <name type="common">Nematode-trapping fungus</name>
    <name type="synonym">Arthrobotrys oligospora</name>
    <dbReference type="NCBI Taxonomy" id="2813651"/>
    <lineage>
        <taxon>Eukaryota</taxon>
        <taxon>Fungi</taxon>
        <taxon>Dikarya</taxon>
        <taxon>Ascomycota</taxon>
        <taxon>Pezizomycotina</taxon>
        <taxon>Orbiliomycetes</taxon>
        <taxon>Orbiliales</taxon>
        <taxon>Orbiliaceae</taxon>
        <taxon>Orbilia</taxon>
    </lineage>
</organism>
<dbReference type="AlphaFoldDB" id="A0A7C8J0A5"/>
<proteinExistence type="predicted"/>
<gene>
    <name evidence="1" type="ORF">TWF102_002437</name>
</gene>
<evidence type="ECO:0000313" key="1">
    <source>
        <dbReference type="EMBL" id="KAF3080218.1"/>
    </source>
</evidence>